<dbReference type="PROSITE" id="PS01031">
    <property type="entry name" value="SHSP"/>
    <property type="match status" value="1"/>
</dbReference>
<dbReference type="PRINTS" id="PR00299">
    <property type="entry name" value="ACRYSTALLIN"/>
</dbReference>
<proteinExistence type="inferred from homology"/>
<dbReference type="SUPFAM" id="SSF49764">
    <property type="entry name" value="HSP20-like chaperones"/>
    <property type="match status" value="1"/>
</dbReference>
<evidence type="ECO:0000256" key="2">
    <source>
        <dbReference type="RuleBase" id="RU003616"/>
    </source>
</evidence>
<reference evidence="5" key="1">
    <citation type="submission" date="2022-11" db="UniProtKB">
        <authorList>
            <consortium name="WormBaseParasite"/>
        </authorList>
    </citation>
    <scope>IDENTIFICATION</scope>
</reference>
<dbReference type="PANTHER" id="PTHR45640:SF26">
    <property type="entry name" value="RE23625P"/>
    <property type="match status" value="1"/>
</dbReference>
<keyword evidence="4" id="KW-1185">Reference proteome</keyword>
<dbReference type="InterPro" id="IPR001436">
    <property type="entry name" value="Alpha-crystallin/sHSP_animal"/>
</dbReference>
<sequence length="158" mass="18467">MALMSLFSDPFTPNYRWISPRSYYDPLRDVSRILNIADALMHRMDQHLGQLDVTEDGKFQYGFKIDGFHPEELKVDLEGDEIIVQGEHKQQDESQSIHRTFVRKFKLPTGVDKESIRCNLDDNGVLQVYGQKLALEESQKRNIPIDLKKEEKENKKDE</sequence>
<accession>A0A914CPM7</accession>
<feature type="domain" description="SHSP" evidence="3">
    <location>
        <begin position="39"/>
        <end position="148"/>
    </location>
</feature>
<comment type="similarity">
    <text evidence="1 2">Belongs to the small heat shock protein (HSP20) family.</text>
</comment>
<protein>
    <submittedName>
        <fullName evidence="5">SHSP domain-containing protein</fullName>
    </submittedName>
</protein>
<dbReference type="Proteomes" id="UP000887540">
    <property type="component" value="Unplaced"/>
</dbReference>
<evidence type="ECO:0000256" key="1">
    <source>
        <dbReference type="PROSITE-ProRule" id="PRU00285"/>
    </source>
</evidence>
<evidence type="ECO:0000313" key="4">
    <source>
        <dbReference type="Proteomes" id="UP000887540"/>
    </source>
</evidence>
<evidence type="ECO:0000313" key="5">
    <source>
        <dbReference type="WBParaSite" id="ACRNAN_scaffold1310.g14246.t1"/>
    </source>
</evidence>
<dbReference type="WBParaSite" id="ACRNAN_scaffold1310.g14246.t1">
    <property type="protein sequence ID" value="ACRNAN_scaffold1310.g14246.t1"/>
    <property type="gene ID" value="ACRNAN_scaffold1310.g14246"/>
</dbReference>
<name>A0A914CPM7_9BILA</name>
<dbReference type="Gene3D" id="2.60.40.790">
    <property type="match status" value="1"/>
</dbReference>
<evidence type="ECO:0000259" key="3">
    <source>
        <dbReference type="PROSITE" id="PS01031"/>
    </source>
</evidence>
<dbReference type="PANTHER" id="PTHR45640">
    <property type="entry name" value="HEAT SHOCK PROTEIN HSP-12.2-RELATED"/>
    <property type="match status" value="1"/>
</dbReference>
<dbReference type="AlphaFoldDB" id="A0A914CPM7"/>
<dbReference type="CDD" id="cd06526">
    <property type="entry name" value="metazoan_ACD"/>
    <property type="match status" value="1"/>
</dbReference>
<dbReference type="Pfam" id="PF00011">
    <property type="entry name" value="HSP20"/>
    <property type="match status" value="1"/>
</dbReference>
<dbReference type="InterPro" id="IPR002068">
    <property type="entry name" value="A-crystallin/Hsp20_dom"/>
</dbReference>
<dbReference type="InterPro" id="IPR008978">
    <property type="entry name" value="HSP20-like_chaperone"/>
</dbReference>
<organism evidence="4 5">
    <name type="scientific">Acrobeloides nanus</name>
    <dbReference type="NCBI Taxonomy" id="290746"/>
    <lineage>
        <taxon>Eukaryota</taxon>
        <taxon>Metazoa</taxon>
        <taxon>Ecdysozoa</taxon>
        <taxon>Nematoda</taxon>
        <taxon>Chromadorea</taxon>
        <taxon>Rhabditida</taxon>
        <taxon>Tylenchina</taxon>
        <taxon>Cephalobomorpha</taxon>
        <taxon>Cephaloboidea</taxon>
        <taxon>Cephalobidae</taxon>
        <taxon>Acrobeloides</taxon>
    </lineage>
</organism>